<evidence type="ECO:0000256" key="1">
    <source>
        <dbReference type="ARBA" id="ARBA00006382"/>
    </source>
</evidence>
<feature type="binding site" evidence="5">
    <location>
        <position position="150"/>
    </location>
    <ligand>
        <name>NAD(+)</name>
        <dbReference type="ChEBI" id="CHEBI:57540"/>
    </ligand>
</feature>
<dbReference type="InterPro" id="IPR006096">
    <property type="entry name" value="Glu/Leu/Phe/Val/Trp_DH_C"/>
</dbReference>
<keyword evidence="10" id="KW-1185">Reference proteome</keyword>
<organism evidence="9 10">
    <name type="scientific">Desulfuromonas soudanensis</name>
    <dbReference type="NCBI Taxonomy" id="1603606"/>
    <lineage>
        <taxon>Bacteria</taxon>
        <taxon>Pseudomonadati</taxon>
        <taxon>Thermodesulfobacteriota</taxon>
        <taxon>Desulfuromonadia</taxon>
        <taxon>Desulfuromonadales</taxon>
        <taxon>Desulfuromonadaceae</taxon>
        <taxon>Desulfuromonas</taxon>
    </lineage>
</organism>
<dbReference type="PROSITE" id="PS00074">
    <property type="entry name" value="GLFV_DEHYDROGENASE"/>
    <property type="match status" value="1"/>
</dbReference>
<dbReference type="PATRIC" id="fig|1603606.3.peg.3123"/>
<evidence type="ECO:0000256" key="2">
    <source>
        <dbReference type="ARBA" id="ARBA00023002"/>
    </source>
</evidence>
<evidence type="ECO:0000256" key="6">
    <source>
        <dbReference type="PIRSR" id="PIRSR000185-3"/>
    </source>
</evidence>
<dbReference type="InterPro" id="IPR014362">
    <property type="entry name" value="Glu_DH"/>
</dbReference>
<dbReference type="PIRSF" id="PIRSF000185">
    <property type="entry name" value="Glu_DH"/>
    <property type="match status" value="1"/>
</dbReference>
<dbReference type="GO" id="GO:0000166">
    <property type="term" value="F:nucleotide binding"/>
    <property type="evidence" value="ECO:0007669"/>
    <property type="project" value="UniProtKB-KW"/>
</dbReference>
<dbReference type="KEGG" id="des:DSOUD_2898"/>
<proteinExistence type="inferred from homology"/>
<feature type="site" description="Important for catalysis" evidence="6">
    <location>
        <position position="114"/>
    </location>
</feature>
<protein>
    <recommendedName>
        <fullName evidence="3">Glutamate dehydrogenase</fullName>
    </recommendedName>
</protein>
<dbReference type="InterPro" id="IPR006095">
    <property type="entry name" value="Glu/Leu/Phe/Val/Trp_DH"/>
</dbReference>
<dbReference type="Proteomes" id="UP000057158">
    <property type="component" value="Chromosome"/>
</dbReference>
<evidence type="ECO:0000259" key="8">
    <source>
        <dbReference type="SMART" id="SM00839"/>
    </source>
</evidence>
<dbReference type="InterPro" id="IPR006097">
    <property type="entry name" value="Glu/Leu/Phe/Val/Trp_DH_dimer"/>
</dbReference>
<feature type="binding site" evidence="5">
    <location>
        <position position="68"/>
    </location>
    <ligand>
        <name>substrate</name>
    </ligand>
</feature>
<dbReference type="InterPro" id="IPR036291">
    <property type="entry name" value="NAD(P)-bd_dom_sf"/>
</dbReference>
<evidence type="ECO:0000313" key="9">
    <source>
        <dbReference type="EMBL" id="ALC17628.1"/>
    </source>
</evidence>
<dbReference type="Gene3D" id="3.40.50.10860">
    <property type="entry name" value="Leucine Dehydrogenase, chain A, domain 1"/>
    <property type="match status" value="1"/>
</dbReference>
<dbReference type="InterPro" id="IPR033524">
    <property type="entry name" value="Glu/Leu/Phe/Val_DH_AS"/>
</dbReference>
<dbReference type="Pfam" id="PF00208">
    <property type="entry name" value="ELFV_dehydrog"/>
    <property type="match status" value="1"/>
</dbReference>
<evidence type="ECO:0000313" key="10">
    <source>
        <dbReference type="Proteomes" id="UP000057158"/>
    </source>
</evidence>
<evidence type="ECO:0000256" key="3">
    <source>
        <dbReference type="PIRNR" id="PIRNR000185"/>
    </source>
</evidence>
<dbReference type="PRINTS" id="PR00082">
    <property type="entry name" value="GLFDHDRGNASE"/>
</dbReference>
<reference evidence="9 10" key="1">
    <citation type="submission" date="2015-07" db="EMBL/GenBank/DDBJ databases">
        <title>Isolation and Genomic Characterization of a Novel Halophilic Metal-Reducing Deltaproteobacterium from the Deep Subsurface.</title>
        <authorList>
            <person name="Badalamenti J.P."/>
            <person name="Summers Z.M."/>
            <person name="Gralnick J.A."/>
            <person name="Bond D.R."/>
        </authorList>
    </citation>
    <scope>NUCLEOTIDE SEQUENCE [LARGE SCALE GENOMIC DNA]</scope>
    <source>
        <strain evidence="9 10">WTL</strain>
    </source>
</reference>
<feature type="active site" description="Proton donor" evidence="4">
    <location>
        <position position="80"/>
    </location>
</feature>
<keyword evidence="5" id="KW-0547">Nucleotide-binding</keyword>
<dbReference type="PANTHER" id="PTHR11606">
    <property type="entry name" value="GLUTAMATE DEHYDROGENASE"/>
    <property type="match status" value="1"/>
</dbReference>
<dbReference type="STRING" id="1603606.DSOUD_2898"/>
<dbReference type="PANTHER" id="PTHR11606:SF13">
    <property type="entry name" value="GLUTAMATE DEHYDROGENASE 1, MITOCHONDRIAL"/>
    <property type="match status" value="1"/>
</dbReference>
<evidence type="ECO:0000256" key="5">
    <source>
        <dbReference type="PIRSR" id="PIRSR000185-2"/>
    </source>
</evidence>
<feature type="domain" description="Glutamate/phenylalanine/leucine/valine/L-tryptophan dehydrogenase C-terminal" evidence="8">
    <location>
        <begin position="141"/>
        <end position="367"/>
    </location>
</feature>
<dbReference type="SUPFAM" id="SSF53223">
    <property type="entry name" value="Aminoacid dehydrogenase-like, N-terminal domain"/>
    <property type="match status" value="1"/>
</dbReference>
<sequence>MRYNEHMKIPFDDIGPAKILQLYAPQVPFRAVVVVDNTARGPAIGGVRVSKDVDIEEVYRLARTMTFKSALADLPHGGGKAGIIADPKDPNLERIFRVFARMIGDLNEYIPAPDMGCHEESMAWIYDEIGRVAGLPEEIGGLPLDKLGATGFGLAACAEIACGHAGLKLSGTRVAIQGFGSVGRAAARFLAARGAVLVAVSDSRGTLYSPGGLSVEKLLAAKEGEGTVTACGEGKVLPGEDIFKVDCDILIPAATPDVIHEGNAGEIRARLILEGANIPATARAEGILAERGVLIVPDFIANAGGLIMAAMEYARRTEAEAFAAIGEKIRANTGLILEKAKSEGILPREAAERLARERVRDAMRYREYTYA</sequence>
<accession>A0A0M4CYN9</accession>
<dbReference type="GO" id="GO:0006538">
    <property type="term" value="P:L-glutamate catabolic process"/>
    <property type="evidence" value="ECO:0007669"/>
    <property type="project" value="TreeGrafter"/>
</dbReference>
<dbReference type="GO" id="GO:0004352">
    <property type="term" value="F:glutamate dehydrogenase (NAD+) activity"/>
    <property type="evidence" value="ECO:0007669"/>
    <property type="project" value="TreeGrafter"/>
</dbReference>
<dbReference type="SUPFAM" id="SSF51735">
    <property type="entry name" value="NAD(P)-binding Rossmann-fold domains"/>
    <property type="match status" value="1"/>
</dbReference>
<evidence type="ECO:0000256" key="7">
    <source>
        <dbReference type="RuleBase" id="RU004417"/>
    </source>
</evidence>
<comment type="similarity">
    <text evidence="1 3 7">Belongs to the Glu/Leu/Phe/Val dehydrogenases family.</text>
</comment>
<dbReference type="EMBL" id="CP010802">
    <property type="protein sequence ID" value="ALC17628.1"/>
    <property type="molecule type" value="Genomic_DNA"/>
</dbReference>
<dbReference type="AlphaFoldDB" id="A0A0M4CYN9"/>
<keyword evidence="2 3" id="KW-0560">Oxidoreductase</keyword>
<dbReference type="SMART" id="SM00839">
    <property type="entry name" value="ELFV_dehydrog"/>
    <property type="match status" value="1"/>
</dbReference>
<keyword evidence="5" id="KW-0520">NAD</keyword>
<evidence type="ECO:0000256" key="4">
    <source>
        <dbReference type="PIRSR" id="PIRSR000185-1"/>
    </source>
</evidence>
<name>A0A0M4CYN9_9BACT</name>
<dbReference type="Gene3D" id="3.40.50.720">
    <property type="entry name" value="NAD(P)-binding Rossmann-like Domain"/>
    <property type="match status" value="1"/>
</dbReference>
<dbReference type="InterPro" id="IPR046346">
    <property type="entry name" value="Aminoacid_DH-like_N_sf"/>
</dbReference>
<gene>
    <name evidence="9" type="ORF">DSOUD_2898</name>
</gene>
<dbReference type="Pfam" id="PF02812">
    <property type="entry name" value="ELFV_dehydrog_N"/>
    <property type="match status" value="1"/>
</dbReference>